<dbReference type="Proteomes" id="UP000000628">
    <property type="component" value="Chromosome"/>
</dbReference>
<evidence type="ECO:0008006" key="3">
    <source>
        <dbReference type="Google" id="ProtNLM"/>
    </source>
</evidence>
<name>C7R0F8_JONDD</name>
<keyword evidence="2" id="KW-1185">Reference proteome</keyword>
<dbReference type="EMBL" id="CP001706">
    <property type="protein sequence ID" value="ACV09622.1"/>
    <property type="molecule type" value="Genomic_DNA"/>
</dbReference>
<evidence type="ECO:0000313" key="1">
    <source>
        <dbReference type="EMBL" id="ACV09622.1"/>
    </source>
</evidence>
<gene>
    <name evidence="1" type="ordered locus">Jden_1984</name>
</gene>
<sequence length="57" mass="6356">MTVLLQRPVTLDINGVEHRFSCSMPGYTLERGRSEGFVIARCNDCGAMRIINEQQAA</sequence>
<protein>
    <recommendedName>
        <fullName evidence="3">RNHCP domain-containing protein</fullName>
    </recommendedName>
</protein>
<dbReference type="RefSeq" id="WP_015772250.1">
    <property type="nucleotide sequence ID" value="NC_013174.1"/>
</dbReference>
<dbReference type="AlphaFoldDB" id="C7R0F8"/>
<dbReference type="HOGENOM" id="CLU_2990648_0_0_11"/>
<accession>C7R0F8</accession>
<proteinExistence type="predicted"/>
<evidence type="ECO:0000313" key="2">
    <source>
        <dbReference type="Proteomes" id="UP000000628"/>
    </source>
</evidence>
<dbReference type="KEGG" id="jde:Jden_1984"/>
<reference evidence="1 2" key="1">
    <citation type="journal article" date="2009" name="Stand. Genomic Sci.">
        <title>Complete genome sequence of Jonesia denitrificans type strain (Prevot 55134).</title>
        <authorList>
            <person name="Pukall R."/>
            <person name="Gehrich-Schroter G."/>
            <person name="Lapidus A."/>
            <person name="Nolan M."/>
            <person name="Glavina Del Rio T."/>
            <person name="Lucas S."/>
            <person name="Chen F."/>
            <person name="Tice H."/>
            <person name="Pitluck S."/>
            <person name="Cheng J.F."/>
            <person name="Copeland A."/>
            <person name="Saunders E."/>
            <person name="Brettin T."/>
            <person name="Detter J.C."/>
            <person name="Bruce D."/>
            <person name="Goodwin L."/>
            <person name="Pati A."/>
            <person name="Ivanova N."/>
            <person name="Mavromatis K."/>
            <person name="Ovchinnikova G."/>
            <person name="Chen A."/>
            <person name="Palaniappan K."/>
            <person name="Land M."/>
            <person name="Hauser L."/>
            <person name="Chang Y.J."/>
            <person name="Jeffries C.D."/>
            <person name="Chain P."/>
            <person name="Goker M."/>
            <person name="Bristow J."/>
            <person name="Eisen J.A."/>
            <person name="Markowitz V."/>
            <person name="Hugenholtz P."/>
            <person name="Kyrpides N.C."/>
            <person name="Klenk H.P."/>
            <person name="Han C."/>
        </authorList>
    </citation>
    <scope>NUCLEOTIDE SEQUENCE [LARGE SCALE GENOMIC DNA]</scope>
    <source>
        <strain evidence="2">ATCC 14870 / DSM 20603 / BCRC 15368 / CIP 55.134 / JCM 11481 / NBRC 15587 / NCTC 10816 / Prevot 55134</strain>
    </source>
</reference>
<organism evidence="1 2">
    <name type="scientific">Jonesia denitrificans (strain ATCC 14870 / DSM 20603 / BCRC 15368 / CIP 55.134 / JCM 11481 / NBRC 15587 / NCTC 10816 / Prevot 55134)</name>
    <name type="common">Listeria denitrificans</name>
    <dbReference type="NCBI Taxonomy" id="471856"/>
    <lineage>
        <taxon>Bacteria</taxon>
        <taxon>Bacillati</taxon>
        <taxon>Actinomycetota</taxon>
        <taxon>Actinomycetes</taxon>
        <taxon>Micrococcales</taxon>
        <taxon>Jonesiaceae</taxon>
        <taxon>Jonesia</taxon>
    </lineage>
</organism>